<dbReference type="InterPro" id="IPR019821">
    <property type="entry name" value="Kinesin_motor_CS"/>
</dbReference>
<dbReference type="PRINTS" id="PR00380">
    <property type="entry name" value="KINESINHEAVY"/>
</dbReference>
<feature type="region of interest" description="Disordered" evidence="8">
    <location>
        <begin position="858"/>
        <end position="877"/>
    </location>
</feature>
<feature type="region of interest" description="Disordered" evidence="8">
    <location>
        <begin position="509"/>
        <end position="530"/>
    </location>
</feature>
<dbReference type="Pfam" id="PF00225">
    <property type="entry name" value="Kinesin"/>
    <property type="match status" value="1"/>
</dbReference>
<dbReference type="CDD" id="cd00106">
    <property type="entry name" value="KISc"/>
    <property type="match status" value="1"/>
</dbReference>
<evidence type="ECO:0000256" key="6">
    <source>
        <dbReference type="PROSITE-ProRule" id="PRU00283"/>
    </source>
</evidence>
<dbReference type="GeneID" id="39985812"/>
<keyword evidence="11" id="KW-1185">Reference proteome</keyword>
<evidence type="ECO:0000256" key="2">
    <source>
        <dbReference type="ARBA" id="ARBA00022741"/>
    </source>
</evidence>
<dbReference type="InterPro" id="IPR001752">
    <property type="entry name" value="Kinesin_motor_dom"/>
</dbReference>
<dbReference type="PANTHER" id="PTHR47968">
    <property type="entry name" value="CENTROMERE PROTEIN E"/>
    <property type="match status" value="1"/>
</dbReference>
<feature type="region of interest" description="Disordered" evidence="8">
    <location>
        <begin position="826"/>
        <end position="851"/>
    </location>
</feature>
<dbReference type="PROSITE" id="PS00411">
    <property type="entry name" value="KINESIN_MOTOR_1"/>
    <property type="match status" value="1"/>
</dbReference>
<dbReference type="STRING" id="67003.A0A1X0NV15"/>
<feature type="region of interest" description="Disordered" evidence="8">
    <location>
        <begin position="887"/>
        <end position="1015"/>
    </location>
</feature>
<feature type="coiled-coil region" evidence="7">
    <location>
        <begin position="560"/>
        <end position="587"/>
    </location>
</feature>
<feature type="compositionally biased region" description="Basic and acidic residues" evidence="8">
    <location>
        <begin position="979"/>
        <end position="988"/>
    </location>
</feature>
<gene>
    <name evidence="10" type="ORF">TM35_000161600</name>
</gene>
<dbReference type="AlphaFoldDB" id="A0A1X0NV15"/>
<dbReference type="InterPro" id="IPR027417">
    <property type="entry name" value="P-loop_NTPase"/>
</dbReference>
<feature type="region of interest" description="Disordered" evidence="8">
    <location>
        <begin position="473"/>
        <end position="496"/>
    </location>
</feature>
<comment type="caution">
    <text evidence="10">The sequence shown here is derived from an EMBL/GenBank/DDBJ whole genome shotgun (WGS) entry which is preliminary data.</text>
</comment>
<evidence type="ECO:0000259" key="9">
    <source>
        <dbReference type="PROSITE" id="PS50067"/>
    </source>
</evidence>
<dbReference type="PANTHER" id="PTHR47968:SF13">
    <property type="entry name" value="KINESIN-LIKE PROTEIN KIF19 ISOFORM X1"/>
    <property type="match status" value="1"/>
</dbReference>
<feature type="domain" description="Kinesin motor" evidence="9">
    <location>
        <begin position="57"/>
        <end position="421"/>
    </location>
</feature>
<proteinExistence type="inferred from homology"/>
<dbReference type="RefSeq" id="XP_028882588.1">
    <property type="nucleotide sequence ID" value="XM_029026032.1"/>
</dbReference>
<sequence length="1062" mass="115429">MSVGSVLVTRATATSDKDSDGGDGVAVTDDTATATVMEGIATLSEEDKIQECDVQNTVGVIVRVRPLSTVEHADPSVKSVVNCLKDSIVVNGALSPSSRYFGARNAQPRPQHFKVDKVFHPHSTQIEVYEACRSIVAGVFDGMNGSILAYGATGSGKTHTMFGGSMSVAGVIYQAVQDILEAKERLEMEDDKTVTVRCTFLEVYNEEVFDLLAPSSPRGKRKALKVQDLGHDDMNNNNGEEGGNAGVNPESLNVKGLTYFTPETAEDFAKCVEQGHTNRFVAATNANAQSSRSHAILTMEVEVKDRVDATLGTVGRIRFCDLAGSERAAGTSNSGIRLREGGNINRSLLALAAVVQALAQRKKHHKRAIYVPYRGSKLTRLLRDCLGGNCRTLMLFCVSPSSVQYEETVNTMLFAMRAKEIQVAAKRHEFKVDSKEVAKSQEALIEDLRMELALARDELLRLKGGTYTSNMGRTPFSTLSQPLPLNSPSVAPLSSRRGDVQVLSAGPLTFETEGRPDSLEASPAHAPPSHRVSFRMSVMAEGSEAYTELQNKLKTFSVAKETLYREMREAEQSNSELDMRLRQHKWKLARFLSTRKRNSNTGADGVKVTPVGVAGLRHAIEQMEAESAAQGGEMKRLLEKMNATDRTIANIRGELLRERQHPLLELLLDNVKLRQSCTEAECLAAHYHQECRSSMNREEEYAQSLGICVSAIRHMLPLACSNPALLEEAQLALIFANLPSLSTTDMIAVFERSMNTGSAPSTLFLDSFRSASPVVSMEARLERMVQDRTPGKDTTARPLPLRKIKRNGVVGTLRKDKVSRTTDVRSNNLPVAPKKTRTGPEPFVSSYSTTGLRRLAANGTAPLRRSPDSTNAFLRPTDGKKSVSFAAAKKGASPNGLPSRHTSSTAAGSATAATRTGVKSGVKMSAAPTPFARSHTASEALHGGHRKNGNALSLANRGSSHERERKPRLSPPSRAFCSPKKENGDTARQKRNHVTFTPSGDDGRTSTSTAAGALATPKKRLHNADLVERYDKLLSEVRQWHHEVGNAAVRNNHAARDSVSTP</sequence>
<keyword evidence="3 6" id="KW-0067">ATP-binding</keyword>
<evidence type="ECO:0000313" key="10">
    <source>
        <dbReference type="EMBL" id="ORC88522.1"/>
    </source>
</evidence>
<name>A0A1X0NV15_9TRYP</name>
<comment type="similarity">
    <text evidence="6">Belongs to the TRAFAC class myosin-kinesin ATPase superfamily. Kinesin family.</text>
</comment>
<evidence type="ECO:0000256" key="8">
    <source>
        <dbReference type="SAM" id="MobiDB-lite"/>
    </source>
</evidence>
<dbReference type="OrthoDB" id="3176171at2759"/>
<keyword evidence="1" id="KW-0493">Microtubule</keyword>
<keyword evidence="4 7" id="KW-0175">Coiled coil</keyword>
<dbReference type="EMBL" id="NBCO01000016">
    <property type="protein sequence ID" value="ORC88522.1"/>
    <property type="molecule type" value="Genomic_DNA"/>
</dbReference>
<feature type="compositionally biased region" description="Low complexity" evidence="8">
    <location>
        <begin position="1005"/>
        <end position="1015"/>
    </location>
</feature>
<organism evidence="10 11">
    <name type="scientific">Trypanosoma theileri</name>
    <dbReference type="NCBI Taxonomy" id="67003"/>
    <lineage>
        <taxon>Eukaryota</taxon>
        <taxon>Discoba</taxon>
        <taxon>Euglenozoa</taxon>
        <taxon>Kinetoplastea</taxon>
        <taxon>Metakinetoplastina</taxon>
        <taxon>Trypanosomatida</taxon>
        <taxon>Trypanosomatidae</taxon>
        <taxon>Trypanosoma</taxon>
    </lineage>
</organism>
<dbReference type="VEuPathDB" id="TriTrypDB:TM35_000161600"/>
<protein>
    <submittedName>
        <fullName evidence="10">Putative kinesin</fullName>
    </submittedName>
</protein>
<evidence type="ECO:0000256" key="5">
    <source>
        <dbReference type="ARBA" id="ARBA00023175"/>
    </source>
</evidence>
<evidence type="ECO:0000256" key="4">
    <source>
        <dbReference type="ARBA" id="ARBA00023054"/>
    </source>
</evidence>
<evidence type="ECO:0000256" key="1">
    <source>
        <dbReference type="ARBA" id="ARBA00022701"/>
    </source>
</evidence>
<feature type="binding site" evidence="6">
    <location>
        <begin position="151"/>
        <end position="158"/>
    </location>
    <ligand>
        <name>ATP</name>
        <dbReference type="ChEBI" id="CHEBI:30616"/>
    </ligand>
</feature>
<dbReference type="PROSITE" id="PS50067">
    <property type="entry name" value="KINESIN_MOTOR_2"/>
    <property type="match status" value="1"/>
</dbReference>
<evidence type="ECO:0000256" key="7">
    <source>
        <dbReference type="SAM" id="Coils"/>
    </source>
</evidence>
<accession>A0A1X0NV15</accession>
<dbReference type="GO" id="GO:0007018">
    <property type="term" value="P:microtubule-based movement"/>
    <property type="evidence" value="ECO:0007669"/>
    <property type="project" value="InterPro"/>
</dbReference>
<dbReference type="SMART" id="SM00129">
    <property type="entry name" value="KISc"/>
    <property type="match status" value="1"/>
</dbReference>
<dbReference type="InterPro" id="IPR036961">
    <property type="entry name" value="Kinesin_motor_dom_sf"/>
</dbReference>
<evidence type="ECO:0000256" key="3">
    <source>
        <dbReference type="ARBA" id="ARBA00022840"/>
    </source>
</evidence>
<dbReference type="GO" id="GO:0008017">
    <property type="term" value="F:microtubule binding"/>
    <property type="evidence" value="ECO:0007669"/>
    <property type="project" value="InterPro"/>
</dbReference>
<reference evidence="10 11" key="1">
    <citation type="submission" date="2017-03" db="EMBL/GenBank/DDBJ databases">
        <title>An alternative strategy for trypanosome survival in the mammalian bloodstream revealed through genome and transcriptome analysis of the ubiquitous bovine parasite Trypanosoma (Megatrypanum) theileri.</title>
        <authorList>
            <person name="Kelly S."/>
            <person name="Ivens A."/>
            <person name="Mott A."/>
            <person name="O'Neill E."/>
            <person name="Emms D."/>
            <person name="Macleod O."/>
            <person name="Voorheis P."/>
            <person name="Matthews J."/>
            <person name="Matthews K."/>
            <person name="Carrington M."/>
        </authorList>
    </citation>
    <scope>NUCLEOTIDE SEQUENCE [LARGE SCALE GENOMIC DNA]</scope>
    <source>
        <strain evidence="10">Edinburgh</strain>
    </source>
</reference>
<dbReference type="InterPro" id="IPR027640">
    <property type="entry name" value="Kinesin-like_fam"/>
</dbReference>
<feature type="coiled-coil region" evidence="7">
    <location>
        <begin position="620"/>
        <end position="654"/>
    </location>
</feature>
<keyword evidence="2 6" id="KW-0547">Nucleotide-binding</keyword>
<dbReference type="GO" id="GO:0003777">
    <property type="term" value="F:microtubule motor activity"/>
    <property type="evidence" value="ECO:0007669"/>
    <property type="project" value="InterPro"/>
</dbReference>
<dbReference type="GO" id="GO:0005874">
    <property type="term" value="C:microtubule"/>
    <property type="evidence" value="ECO:0007669"/>
    <property type="project" value="UniProtKB-KW"/>
</dbReference>
<evidence type="ECO:0000313" key="11">
    <source>
        <dbReference type="Proteomes" id="UP000192257"/>
    </source>
</evidence>
<feature type="compositionally biased region" description="Low complexity" evidence="8">
    <location>
        <begin position="899"/>
        <end position="917"/>
    </location>
</feature>
<feature type="compositionally biased region" description="Polar residues" evidence="8">
    <location>
        <begin position="473"/>
        <end position="489"/>
    </location>
</feature>
<dbReference type="Proteomes" id="UP000192257">
    <property type="component" value="Unassembled WGS sequence"/>
</dbReference>
<dbReference type="Gene3D" id="3.40.850.10">
    <property type="entry name" value="Kinesin motor domain"/>
    <property type="match status" value="1"/>
</dbReference>
<keyword evidence="5 6" id="KW-0505">Motor protein</keyword>
<dbReference type="SUPFAM" id="SSF52540">
    <property type="entry name" value="P-loop containing nucleoside triphosphate hydrolases"/>
    <property type="match status" value="1"/>
</dbReference>
<dbReference type="GO" id="GO:0005524">
    <property type="term" value="F:ATP binding"/>
    <property type="evidence" value="ECO:0007669"/>
    <property type="project" value="UniProtKB-UniRule"/>
</dbReference>